<dbReference type="InterPro" id="IPR019819">
    <property type="entry name" value="Carboxylesterase_B_CS"/>
</dbReference>
<feature type="domain" description="Carboxylesterase type B" evidence="6">
    <location>
        <begin position="27"/>
        <end position="523"/>
    </location>
</feature>
<evidence type="ECO:0000256" key="1">
    <source>
        <dbReference type="ARBA" id="ARBA00005964"/>
    </source>
</evidence>
<keyword evidence="3" id="KW-0378">Hydrolase</keyword>
<evidence type="ECO:0000313" key="7">
    <source>
        <dbReference type="EMBL" id="VEN57558.1"/>
    </source>
</evidence>
<name>A0A653DC60_CALMS</name>
<feature type="signal peptide" evidence="5">
    <location>
        <begin position="1"/>
        <end position="17"/>
    </location>
</feature>
<protein>
    <recommendedName>
        <fullName evidence="6">Carboxylesterase type B domain-containing protein</fullName>
    </recommendedName>
</protein>
<dbReference type="OrthoDB" id="6846267at2759"/>
<evidence type="ECO:0000256" key="5">
    <source>
        <dbReference type="SAM" id="SignalP"/>
    </source>
</evidence>
<feature type="chain" id="PRO_5024843334" description="Carboxylesterase type B domain-containing protein" evidence="5">
    <location>
        <begin position="18"/>
        <end position="551"/>
    </location>
</feature>
<sequence>MNARAFVLLIIVSFAKSKISNEGNRPTTVTPLGPVEGEWRTSFEGRKYASFEGIPYAKPPIGDLRFAEPHPVGPWSGIWNATRVYKCPQTSLTAHADPIGEEDCLYLNIYVPKTKQSKLLDVVVHIHGGGYISGYSNEYLGEKYVMDRDLILVTFNYRLGALGFLSTEDEVVPGNNGLKDQTLALQWVQDNIESFNGNPDSVTLTGFSAGASSVHFHYLSSYSKGLFHRGMSMSGSALNPWALRLNPLENAKRLAKSLGCETDDTKEMVGCLMSRPASQIVAHTDGLHGFTGHLPFCLFPAVVDKHAKKPFLTDLPENLLKAGKVLDVPWIASFTKEDGLIGSLVAKPQIEEMNRRWNEVGPELLQTDDAPLSLQQEALRQIKQRYASSGEDMTFEDLTKLETHVLLSIGIERSIQLHSAAVKSPVYFYQFGYSGKNSFKDLMTDEDIKGVCHGDDMVYFYGGIISKPLSDNDIKMKNICLDVLYTYASTGKPSAKGKSWEPTTEKLKYHLIDNPEKIVVKVKSDYSDHEFWKQVKILEKPYLLPHVKDEL</sequence>
<keyword evidence="2" id="KW-0719">Serine esterase</keyword>
<evidence type="ECO:0000256" key="2">
    <source>
        <dbReference type="ARBA" id="ARBA00022487"/>
    </source>
</evidence>
<dbReference type="SUPFAM" id="SSF53474">
    <property type="entry name" value="alpha/beta-Hydrolases"/>
    <property type="match status" value="1"/>
</dbReference>
<evidence type="ECO:0000256" key="4">
    <source>
        <dbReference type="ARBA" id="ARBA00023180"/>
    </source>
</evidence>
<keyword evidence="8" id="KW-1185">Reference proteome</keyword>
<accession>A0A653DC60</accession>
<organism evidence="7 8">
    <name type="scientific">Callosobruchus maculatus</name>
    <name type="common">Southern cowpea weevil</name>
    <name type="synonym">Pulse bruchid</name>
    <dbReference type="NCBI Taxonomy" id="64391"/>
    <lineage>
        <taxon>Eukaryota</taxon>
        <taxon>Metazoa</taxon>
        <taxon>Ecdysozoa</taxon>
        <taxon>Arthropoda</taxon>
        <taxon>Hexapoda</taxon>
        <taxon>Insecta</taxon>
        <taxon>Pterygota</taxon>
        <taxon>Neoptera</taxon>
        <taxon>Endopterygota</taxon>
        <taxon>Coleoptera</taxon>
        <taxon>Polyphaga</taxon>
        <taxon>Cucujiformia</taxon>
        <taxon>Chrysomeloidea</taxon>
        <taxon>Chrysomelidae</taxon>
        <taxon>Bruchinae</taxon>
        <taxon>Bruchini</taxon>
        <taxon>Callosobruchus</taxon>
    </lineage>
</organism>
<dbReference type="InterPro" id="IPR029058">
    <property type="entry name" value="AB_hydrolase_fold"/>
</dbReference>
<dbReference type="PROSITE" id="PS00941">
    <property type="entry name" value="CARBOXYLESTERASE_B_2"/>
    <property type="match status" value="1"/>
</dbReference>
<dbReference type="AlphaFoldDB" id="A0A653DC60"/>
<evidence type="ECO:0000259" key="6">
    <source>
        <dbReference type="Pfam" id="PF00135"/>
    </source>
</evidence>
<dbReference type="InterPro" id="IPR002018">
    <property type="entry name" value="CarbesteraseB"/>
</dbReference>
<keyword evidence="4" id="KW-0325">Glycoprotein</keyword>
<evidence type="ECO:0000313" key="8">
    <source>
        <dbReference type="Proteomes" id="UP000410492"/>
    </source>
</evidence>
<dbReference type="Pfam" id="PF00135">
    <property type="entry name" value="COesterase"/>
    <property type="match status" value="1"/>
</dbReference>
<proteinExistence type="inferred from homology"/>
<gene>
    <name evidence="7" type="ORF">CALMAC_LOCUS16156</name>
</gene>
<dbReference type="PANTHER" id="PTHR43142:SF1">
    <property type="entry name" value="CARBOXYLIC ESTER HYDROLASE"/>
    <property type="match status" value="1"/>
</dbReference>
<dbReference type="EMBL" id="CAACVG010011198">
    <property type="protein sequence ID" value="VEN57558.1"/>
    <property type="molecule type" value="Genomic_DNA"/>
</dbReference>
<dbReference type="Gene3D" id="3.40.50.1820">
    <property type="entry name" value="alpha/beta hydrolase"/>
    <property type="match status" value="1"/>
</dbReference>
<keyword evidence="5" id="KW-0732">Signal</keyword>
<dbReference type="GO" id="GO:0052689">
    <property type="term" value="F:carboxylic ester hydrolase activity"/>
    <property type="evidence" value="ECO:0007669"/>
    <property type="project" value="UniProtKB-KW"/>
</dbReference>
<evidence type="ECO:0000256" key="3">
    <source>
        <dbReference type="ARBA" id="ARBA00022801"/>
    </source>
</evidence>
<dbReference type="PANTHER" id="PTHR43142">
    <property type="entry name" value="CARBOXYLIC ESTER HYDROLASE"/>
    <property type="match status" value="1"/>
</dbReference>
<comment type="similarity">
    <text evidence="1">Belongs to the type-B carboxylesterase/lipase family.</text>
</comment>
<reference evidence="7 8" key="1">
    <citation type="submission" date="2019-01" db="EMBL/GenBank/DDBJ databases">
        <authorList>
            <person name="Sayadi A."/>
        </authorList>
    </citation>
    <scope>NUCLEOTIDE SEQUENCE [LARGE SCALE GENOMIC DNA]</scope>
</reference>
<dbReference type="Proteomes" id="UP000410492">
    <property type="component" value="Unassembled WGS sequence"/>
</dbReference>